<evidence type="ECO:0000256" key="1">
    <source>
        <dbReference type="SAM" id="MobiDB-lite"/>
    </source>
</evidence>
<proteinExistence type="predicted"/>
<keyword evidence="3" id="KW-1185">Reference proteome</keyword>
<reference evidence="2 3" key="1">
    <citation type="journal article" date="2018" name="Mol. Plant">
        <title>The genome of Artemisia annua provides insight into the evolution of Asteraceae family and artemisinin biosynthesis.</title>
        <authorList>
            <person name="Shen Q."/>
            <person name="Zhang L."/>
            <person name="Liao Z."/>
            <person name="Wang S."/>
            <person name="Yan T."/>
            <person name="Shi P."/>
            <person name="Liu M."/>
            <person name="Fu X."/>
            <person name="Pan Q."/>
            <person name="Wang Y."/>
            <person name="Lv Z."/>
            <person name="Lu X."/>
            <person name="Zhang F."/>
            <person name="Jiang W."/>
            <person name="Ma Y."/>
            <person name="Chen M."/>
            <person name="Hao X."/>
            <person name="Li L."/>
            <person name="Tang Y."/>
            <person name="Lv G."/>
            <person name="Zhou Y."/>
            <person name="Sun X."/>
            <person name="Brodelius P.E."/>
            <person name="Rose J.K.C."/>
            <person name="Tang K."/>
        </authorList>
    </citation>
    <scope>NUCLEOTIDE SEQUENCE [LARGE SCALE GENOMIC DNA]</scope>
    <source>
        <strain evidence="3">cv. Huhao1</strain>
        <tissue evidence="2">Leaf</tissue>
    </source>
</reference>
<name>A0A2U1P7I7_ARTAN</name>
<feature type="compositionally biased region" description="Acidic residues" evidence="1">
    <location>
        <begin position="128"/>
        <end position="140"/>
    </location>
</feature>
<evidence type="ECO:0000313" key="3">
    <source>
        <dbReference type="Proteomes" id="UP000245207"/>
    </source>
</evidence>
<accession>A0A2U1P7I7</accession>
<evidence type="ECO:0008006" key="4">
    <source>
        <dbReference type="Google" id="ProtNLM"/>
    </source>
</evidence>
<evidence type="ECO:0000313" key="2">
    <source>
        <dbReference type="EMBL" id="PWA81704.1"/>
    </source>
</evidence>
<dbReference type="EMBL" id="PKPP01001558">
    <property type="protein sequence ID" value="PWA81704.1"/>
    <property type="molecule type" value="Genomic_DNA"/>
</dbReference>
<sequence>MLDTSYELVPLSFFPDMGGFWVMLQFQSKTALQHASDSSSIDERVAWIDVEGVPLKVWTRNTFAKISSKWGSLLYEEDEDAPYFHRKRLCIKTTSNENICESFKIVVKGKIFWIRVKEVSGWAPDFSDSPDDSSESDNEYVDDKSKD</sequence>
<dbReference type="Proteomes" id="UP000245207">
    <property type="component" value="Unassembled WGS sequence"/>
</dbReference>
<comment type="caution">
    <text evidence="2">The sequence shown here is derived from an EMBL/GenBank/DDBJ whole genome shotgun (WGS) entry which is preliminary data.</text>
</comment>
<protein>
    <recommendedName>
        <fullName evidence="4">DUF4283 domain-containing protein</fullName>
    </recommendedName>
</protein>
<dbReference type="AlphaFoldDB" id="A0A2U1P7I7"/>
<feature type="region of interest" description="Disordered" evidence="1">
    <location>
        <begin position="122"/>
        <end position="147"/>
    </location>
</feature>
<organism evidence="2 3">
    <name type="scientific">Artemisia annua</name>
    <name type="common">Sweet wormwood</name>
    <dbReference type="NCBI Taxonomy" id="35608"/>
    <lineage>
        <taxon>Eukaryota</taxon>
        <taxon>Viridiplantae</taxon>
        <taxon>Streptophyta</taxon>
        <taxon>Embryophyta</taxon>
        <taxon>Tracheophyta</taxon>
        <taxon>Spermatophyta</taxon>
        <taxon>Magnoliopsida</taxon>
        <taxon>eudicotyledons</taxon>
        <taxon>Gunneridae</taxon>
        <taxon>Pentapetalae</taxon>
        <taxon>asterids</taxon>
        <taxon>campanulids</taxon>
        <taxon>Asterales</taxon>
        <taxon>Asteraceae</taxon>
        <taxon>Asteroideae</taxon>
        <taxon>Anthemideae</taxon>
        <taxon>Artemisiinae</taxon>
        <taxon>Artemisia</taxon>
    </lineage>
</organism>
<gene>
    <name evidence="2" type="ORF">CTI12_AA185470</name>
</gene>
<dbReference type="PANTHER" id="PTHR34427">
    <property type="entry name" value="DUF4283 DOMAIN PROTEIN"/>
    <property type="match status" value="1"/>
</dbReference>
<dbReference type="OrthoDB" id="998068at2759"/>
<dbReference type="PANTHER" id="PTHR34427:SF5">
    <property type="entry name" value="DUF4283 DOMAIN-CONTAINING PROTEIN"/>
    <property type="match status" value="1"/>
</dbReference>